<evidence type="ECO:0000313" key="3">
    <source>
        <dbReference type="Proteomes" id="UP001461498"/>
    </source>
</evidence>
<feature type="region of interest" description="Disordered" evidence="1">
    <location>
        <begin position="60"/>
        <end position="82"/>
    </location>
</feature>
<keyword evidence="3" id="KW-1185">Reference proteome</keyword>
<evidence type="ECO:0000313" key="2">
    <source>
        <dbReference type="EMBL" id="KAK9498711.1"/>
    </source>
</evidence>
<proteinExistence type="predicted"/>
<feature type="compositionally biased region" description="Basic and acidic residues" evidence="1">
    <location>
        <begin position="1"/>
        <end position="13"/>
    </location>
</feature>
<sequence>MEFLRGSKSEEHTSSSTGSKLTRLFSRESQDDIPTSLPPDQIHKREHFKDKNLERRFWKQLRKRRSSNDMTSSTSKSTISNI</sequence>
<accession>A0AAW1CIF9</accession>
<feature type="region of interest" description="Disordered" evidence="1">
    <location>
        <begin position="1"/>
        <end position="48"/>
    </location>
</feature>
<comment type="caution">
    <text evidence="2">The sequence shown here is derived from an EMBL/GenBank/DDBJ whole genome shotgun (WGS) entry which is preliminary data.</text>
</comment>
<evidence type="ECO:0000256" key="1">
    <source>
        <dbReference type="SAM" id="MobiDB-lite"/>
    </source>
</evidence>
<gene>
    <name evidence="2" type="ORF">O3M35_003285</name>
</gene>
<feature type="compositionally biased region" description="Low complexity" evidence="1">
    <location>
        <begin position="68"/>
        <end position="82"/>
    </location>
</feature>
<protein>
    <submittedName>
        <fullName evidence="2">Uncharacterized protein</fullName>
    </submittedName>
</protein>
<dbReference type="EMBL" id="JAPXFL010000012">
    <property type="protein sequence ID" value="KAK9498711.1"/>
    <property type="molecule type" value="Genomic_DNA"/>
</dbReference>
<reference evidence="2 3" key="1">
    <citation type="submission" date="2022-12" db="EMBL/GenBank/DDBJ databases">
        <title>Chromosome-level genome assembly of true bugs.</title>
        <authorList>
            <person name="Ma L."/>
            <person name="Li H."/>
        </authorList>
    </citation>
    <scope>NUCLEOTIDE SEQUENCE [LARGE SCALE GENOMIC DNA]</scope>
    <source>
        <strain evidence="2">Lab_2022b</strain>
    </source>
</reference>
<dbReference type="AlphaFoldDB" id="A0AAW1CIF9"/>
<organism evidence="2 3">
    <name type="scientific">Rhynocoris fuscipes</name>
    <dbReference type="NCBI Taxonomy" id="488301"/>
    <lineage>
        <taxon>Eukaryota</taxon>
        <taxon>Metazoa</taxon>
        <taxon>Ecdysozoa</taxon>
        <taxon>Arthropoda</taxon>
        <taxon>Hexapoda</taxon>
        <taxon>Insecta</taxon>
        <taxon>Pterygota</taxon>
        <taxon>Neoptera</taxon>
        <taxon>Paraneoptera</taxon>
        <taxon>Hemiptera</taxon>
        <taxon>Heteroptera</taxon>
        <taxon>Panheteroptera</taxon>
        <taxon>Cimicomorpha</taxon>
        <taxon>Reduviidae</taxon>
        <taxon>Harpactorinae</taxon>
        <taxon>Harpactorini</taxon>
        <taxon>Rhynocoris</taxon>
    </lineage>
</organism>
<name>A0AAW1CIF9_9HEMI</name>
<dbReference type="Proteomes" id="UP001461498">
    <property type="component" value="Unassembled WGS sequence"/>
</dbReference>